<dbReference type="SUPFAM" id="SSF53822">
    <property type="entry name" value="Periplasmic binding protein-like I"/>
    <property type="match status" value="1"/>
</dbReference>
<proteinExistence type="predicted"/>
<dbReference type="eggNOG" id="COG0683">
    <property type="taxonomic scope" value="Bacteria"/>
</dbReference>
<evidence type="ECO:0000313" key="2">
    <source>
        <dbReference type="Proteomes" id="UP000288351"/>
    </source>
</evidence>
<dbReference type="EMBL" id="BHXC01000006">
    <property type="protein sequence ID" value="GCB89049.1"/>
    <property type="molecule type" value="Genomic_DNA"/>
</dbReference>
<dbReference type="Proteomes" id="UP000288351">
    <property type="component" value="Unassembled WGS sequence"/>
</dbReference>
<dbReference type="AlphaFoldDB" id="A0A059W0S1"/>
<sequence length="215" mass="23041">MRSPRPTSLGDAPTASTHLAPSPRIPQYEMDGMDAYGPFAAPAPHTDVELAMLLALLAAPPAPGDGDRARRRRRTAPATLTIGHSRDDASVASATAFAEAWRAAGGTVLALVDWPERAASWLRAARRFTDGEPDAWVVAAAPLGWAQMSRRLRHSTGWDPSRTYGFASVGDSRLVALAGPETLHGMRGATPDGGTWLIDHRWVTRQPPRPTPGRT</sequence>
<dbReference type="Gene3D" id="3.40.50.2300">
    <property type="match status" value="1"/>
</dbReference>
<dbReference type="RefSeq" id="WP_020931089.1">
    <property type="nucleotide sequence ID" value="NZ_BHXC01000006.1"/>
</dbReference>
<comment type="caution">
    <text evidence="1">The sequence shown here is derived from an EMBL/GenBank/DDBJ whole genome shotgun (WGS) entry which is preliminary data.</text>
</comment>
<name>A0A059W0S1_STRNR</name>
<accession>A0A059W0S1</accession>
<organism evidence="1 2">
    <name type="scientific">Streptomyces noursei</name>
    <name type="common">Streptomyces albulus</name>
    <dbReference type="NCBI Taxonomy" id="1971"/>
    <lineage>
        <taxon>Bacteria</taxon>
        <taxon>Bacillati</taxon>
        <taxon>Actinomycetota</taxon>
        <taxon>Actinomycetes</taxon>
        <taxon>Kitasatosporales</taxon>
        <taxon>Streptomycetaceae</taxon>
        <taxon>Streptomyces</taxon>
    </lineage>
</organism>
<evidence type="ECO:0000313" key="1">
    <source>
        <dbReference type="EMBL" id="GCB89049.1"/>
    </source>
</evidence>
<dbReference type="InterPro" id="IPR028082">
    <property type="entry name" value="Peripla_BP_I"/>
</dbReference>
<reference evidence="1 2" key="1">
    <citation type="journal article" date="2019" name="Microbiol. Resour. Announc.">
        <title>Draft Genome Sequence of the Most Traditional epsilon-Poly-l-Lysine Producer, Streptomyces albulus NBRC14147.</title>
        <authorList>
            <person name="Yamanaka K."/>
            <person name="Hamano Y."/>
        </authorList>
    </citation>
    <scope>NUCLEOTIDE SEQUENCE [LARGE SCALE GENOMIC DNA]</scope>
    <source>
        <strain evidence="1 2">NBRC 14147</strain>
    </source>
</reference>
<protein>
    <submittedName>
        <fullName evidence="1">Uncharacterized protein</fullName>
    </submittedName>
</protein>
<dbReference type="STRING" id="68570.DC74_919"/>
<gene>
    <name evidence="1" type="ORF">SALB_01722</name>
</gene>